<dbReference type="InterPro" id="IPR036869">
    <property type="entry name" value="J_dom_sf"/>
</dbReference>
<dbReference type="PANTHER" id="PTHR39158:SF1">
    <property type="entry name" value="DNAJ HOMOLOG SUBFAMILY C MEMBER 28"/>
    <property type="match status" value="1"/>
</dbReference>
<evidence type="ECO:0000313" key="2">
    <source>
        <dbReference type="EMBL" id="KAF7280752.1"/>
    </source>
</evidence>
<feature type="domain" description="J" evidence="1">
    <location>
        <begin position="34"/>
        <end position="107"/>
    </location>
</feature>
<organism evidence="2 3">
    <name type="scientific">Rhynchophorus ferrugineus</name>
    <name type="common">Red palm weevil</name>
    <name type="synonym">Curculio ferrugineus</name>
    <dbReference type="NCBI Taxonomy" id="354439"/>
    <lineage>
        <taxon>Eukaryota</taxon>
        <taxon>Metazoa</taxon>
        <taxon>Ecdysozoa</taxon>
        <taxon>Arthropoda</taxon>
        <taxon>Hexapoda</taxon>
        <taxon>Insecta</taxon>
        <taxon>Pterygota</taxon>
        <taxon>Neoptera</taxon>
        <taxon>Endopterygota</taxon>
        <taxon>Coleoptera</taxon>
        <taxon>Polyphaga</taxon>
        <taxon>Cucujiformia</taxon>
        <taxon>Curculionidae</taxon>
        <taxon>Dryophthorinae</taxon>
        <taxon>Rhynchophorus</taxon>
    </lineage>
</organism>
<dbReference type="Pfam" id="PF00226">
    <property type="entry name" value="DnaJ"/>
    <property type="match status" value="1"/>
</dbReference>
<dbReference type="PANTHER" id="PTHR39158">
    <property type="entry name" value="OS08G0560600 PROTEIN"/>
    <property type="match status" value="1"/>
</dbReference>
<proteinExistence type="predicted"/>
<sequence length="369" mass="43085">MALIFKNTVILSSIRRYCGTSTLNRILNDKEVKQYYDLLEIEETSSNEQIRMAYLELVKKYHPDSGTEEACVEKFQAIDFAFRTLMQQSKLKGNNTEDINSMHEDYNIKHTAPQHRQYLNYEGIGSGNPFQREKQYTQVRAAQAAENVYNHRISKVTAEENTLMTKESFKHKVQTKYGFDRLVEDLIQEAISKGEFDNLKNFGKPLPNYESRNPYVDFITHKLNEVLIDNGFTPDWILLQKEIREDILILKKNLFAERQYFGPYPLSVEENIEWSEQVYKYKDLVKKINKKIAKFNLVVPVLNKQIIPICLEREAQKAMVIGDGYEDLRNELPQKKTSSIESTITQPSNQYDTIFGILDYILKGRCNTK</sequence>
<dbReference type="PROSITE" id="PS50076">
    <property type="entry name" value="DNAJ_2"/>
    <property type="match status" value="1"/>
</dbReference>
<dbReference type="Pfam" id="PF09350">
    <property type="entry name" value="DJC28_CD"/>
    <property type="match status" value="1"/>
</dbReference>
<dbReference type="Proteomes" id="UP000625711">
    <property type="component" value="Unassembled WGS sequence"/>
</dbReference>
<protein>
    <recommendedName>
        <fullName evidence="1">J domain-containing protein</fullName>
    </recommendedName>
</protein>
<dbReference type="SMART" id="SM00271">
    <property type="entry name" value="DnaJ"/>
    <property type="match status" value="1"/>
</dbReference>
<dbReference type="Gene3D" id="1.10.287.110">
    <property type="entry name" value="DnaJ domain"/>
    <property type="match status" value="1"/>
</dbReference>
<reference evidence="2" key="1">
    <citation type="submission" date="2020-08" db="EMBL/GenBank/DDBJ databases">
        <title>Genome sequencing and assembly of the red palm weevil Rhynchophorus ferrugineus.</title>
        <authorList>
            <person name="Dias G.B."/>
            <person name="Bergman C.M."/>
            <person name="Manee M."/>
        </authorList>
    </citation>
    <scope>NUCLEOTIDE SEQUENCE</scope>
    <source>
        <strain evidence="2">AA-2017</strain>
        <tissue evidence="2">Whole larva</tissue>
    </source>
</reference>
<dbReference type="PRINTS" id="PR00625">
    <property type="entry name" value="JDOMAIN"/>
</dbReference>
<dbReference type="AlphaFoldDB" id="A0A834IVU2"/>
<dbReference type="OrthoDB" id="1922282at2759"/>
<dbReference type="EMBL" id="JAACXV010000276">
    <property type="protein sequence ID" value="KAF7280752.1"/>
    <property type="molecule type" value="Genomic_DNA"/>
</dbReference>
<dbReference type="InterPro" id="IPR001623">
    <property type="entry name" value="DnaJ_domain"/>
</dbReference>
<dbReference type="SUPFAM" id="SSF46565">
    <property type="entry name" value="Chaperone J-domain"/>
    <property type="match status" value="1"/>
</dbReference>
<dbReference type="InterPro" id="IPR018961">
    <property type="entry name" value="DnaJ_homolog_subfam-C_membr-28"/>
</dbReference>
<dbReference type="InterPro" id="IPR052573">
    <property type="entry name" value="DnaJ_C_subfamily_28"/>
</dbReference>
<keyword evidence="3" id="KW-1185">Reference proteome</keyword>
<accession>A0A834IVU2</accession>
<evidence type="ECO:0000259" key="1">
    <source>
        <dbReference type="PROSITE" id="PS50076"/>
    </source>
</evidence>
<evidence type="ECO:0000313" key="3">
    <source>
        <dbReference type="Proteomes" id="UP000625711"/>
    </source>
</evidence>
<gene>
    <name evidence="2" type="ORF">GWI33_005534</name>
</gene>
<name>A0A834IVU2_RHYFE</name>
<comment type="caution">
    <text evidence="2">The sequence shown here is derived from an EMBL/GenBank/DDBJ whole genome shotgun (WGS) entry which is preliminary data.</text>
</comment>
<dbReference type="CDD" id="cd06257">
    <property type="entry name" value="DnaJ"/>
    <property type="match status" value="1"/>
</dbReference>